<dbReference type="AlphaFoldDB" id="G0VGZ8"/>
<dbReference type="GO" id="GO:1905262">
    <property type="term" value="P:negative regulation of meiotic DNA double-strand break formation involved in reciprocal meiotic recombination"/>
    <property type="evidence" value="ECO:0007669"/>
    <property type="project" value="EnsemblFungi"/>
</dbReference>
<dbReference type="EMBL" id="HE576757">
    <property type="protein sequence ID" value="CCC70769.1"/>
    <property type="molecule type" value="Genomic_DNA"/>
</dbReference>
<accession>G0VGZ8</accession>
<gene>
    <name evidence="8" type="primary">NCAS0F02850</name>
    <name evidence="8" type="ordered locus">NCAS_0F02850</name>
</gene>
<dbReference type="FunCoup" id="G0VGZ8">
    <property type="interactions" value="101"/>
</dbReference>
<dbReference type="GeneID" id="96904417"/>
<dbReference type="HOGENOM" id="CLU_068734_0_0_1"/>
<dbReference type="InParanoid" id="G0VGZ8"/>
<dbReference type="eggNOG" id="ENOG502RXWX">
    <property type="taxonomic scope" value="Eukaryota"/>
</dbReference>
<dbReference type="Proteomes" id="UP000001640">
    <property type="component" value="Chromosome 6"/>
</dbReference>
<comment type="subcellular location">
    <subcellularLocation>
        <location evidence="2">Chromosome</location>
        <location evidence="2">Centromere</location>
    </subcellularLocation>
    <subcellularLocation>
        <location evidence="1">Nucleus</location>
    </subcellularLocation>
</comment>
<dbReference type="OrthoDB" id="10050372at2759"/>
<reference evidence="8 9" key="1">
    <citation type="journal article" date="2011" name="Proc. Natl. Acad. Sci. U.S.A.">
        <title>Evolutionary erosion of yeast sex chromosomes by mating-type switching accidents.</title>
        <authorList>
            <person name="Gordon J.L."/>
            <person name="Armisen D."/>
            <person name="Proux-Wera E."/>
            <person name="Oheigeartaigh S.S."/>
            <person name="Byrne K.P."/>
            <person name="Wolfe K.H."/>
        </authorList>
    </citation>
    <scope>NUCLEOTIDE SEQUENCE [LARGE SCALE GENOMIC DNA]</scope>
    <source>
        <strain evidence="9">ATCC 76901 / BCRC 22586 / CBS 4309 / NBRC 1992 / NRRL Y-12630</strain>
    </source>
</reference>
<feature type="compositionally biased region" description="Low complexity" evidence="7">
    <location>
        <begin position="65"/>
        <end position="76"/>
    </location>
</feature>
<organism evidence="8 9">
    <name type="scientific">Naumovozyma castellii</name>
    <name type="common">Yeast</name>
    <name type="synonym">Saccharomyces castellii</name>
    <dbReference type="NCBI Taxonomy" id="27288"/>
    <lineage>
        <taxon>Eukaryota</taxon>
        <taxon>Fungi</taxon>
        <taxon>Dikarya</taxon>
        <taxon>Ascomycota</taxon>
        <taxon>Saccharomycotina</taxon>
        <taxon>Saccharomycetes</taxon>
        <taxon>Saccharomycetales</taxon>
        <taxon>Saccharomycetaceae</taxon>
        <taxon>Naumovozyma</taxon>
    </lineage>
</organism>
<evidence type="ECO:0000256" key="4">
    <source>
        <dbReference type="ARBA" id="ARBA00022454"/>
    </source>
</evidence>
<protein>
    <submittedName>
        <fullName evidence="8">Uncharacterized protein</fullName>
    </submittedName>
</protein>
<dbReference type="Pfam" id="PF09496">
    <property type="entry name" value="CENP-O"/>
    <property type="match status" value="1"/>
</dbReference>
<evidence type="ECO:0000256" key="5">
    <source>
        <dbReference type="ARBA" id="ARBA00023242"/>
    </source>
</evidence>
<keyword evidence="9" id="KW-1185">Reference proteome</keyword>
<evidence type="ECO:0000256" key="6">
    <source>
        <dbReference type="ARBA" id="ARBA00023328"/>
    </source>
</evidence>
<dbReference type="InterPro" id="IPR018464">
    <property type="entry name" value="CENP-O"/>
</dbReference>
<dbReference type="KEGG" id="ncs:NCAS_0F02850"/>
<feature type="region of interest" description="Disordered" evidence="7">
    <location>
        <begin position="22"/>
        <end position="46"/>
    </location>
</feature>
<dbReference type="STRING" id="1064592.G0VGZ8"/>
<evidence type="ECO:0000313" key="8">
    <source>
        <dbReference type="EMBL" id="CCC70769.1"/>
    </source>
</evidence>
<dbReference type="GO" id="GO:0000817">
    <property type="term" value="C:COMA complex"/>
    <property type="evidence" value="ECO:0007669"/>
    <property type="project" value="EnsemblFungi"/>
</dbReference>
<evidence type="ECO:0000256" key="7">
    <source>
        <dbReference type="SAM" id="MobiDB-lite"/>
    </source>
</evidence>
<dbReference type="GO" id="GO:0071459">
    <property type="term" value="P:protein localization to chromosome, centromeric region"/>
    <property type="evidence" value="ECO:0007669"/>
    <property type="project" value="EnsemblFungi"/>
</dbReference>
<keyword evidence="4" id="KW-0158">Chromosome</keyword>
<name>G0VGZ8_NAUCA</name>
<dbReference type="GO" id="GO:0034087">
    <property type="term" value="P:establishment of mitotic sister chromatid cohesion"/>
    <property type="evidence" value="ECO:0007669"/>
    <property type="project" value="EnsemblFungi"/>
</dbReference>
<proteinExistence type="inferred from homology"/>
<reference key="2">
    <citation type="submission" date="2011-08" db="EMBL/GenBank/DDBJ databases">
        <title>Genome sequence of Naumovozyma castellii.</title>
        <authorList>
            <person name="Gordon J.L."/>
            <person name="Armisen D."/>
            <person name="Proux-Wera E."/>
            <person name="OhEigeartaigh S.S."/>
            <person name="Byrne K.P."/>
            <person name="Wolfe K.H."/>
        </authorList>
    </citation>
    <scope>NUCLEOTIDE SEQUENCE</scope>
    <source>
        <strain>Type strain:CBS 4309</strain>
    </source>
</reference>
<evidence type="ECO:0000256" key="3">
    <source>
        <dbReference type="ARBA" id="ARBA00007321"/>
    </source>
</evidence>
<dbReference type="RefSeq" id="XP_003677124.1">
    <property type="nucleotide sequence ID" value="XM_003677076.1"/>
</dbReference>
<keyword evidence="6" id="KW-0137">Centromere</keyword>
<evidence type="ECO:0000256" key="2">
    <source>
        <dbReference type="ARBA" id="ARBA00004584"/>
    </source>
</evidence>
<evidence type="ECO:0000313" key="9">
    <source>
        <dbReference type="Proteomes" id="UP000001640"/>
    </source>
</evidence>
<comment type="similarity">
    <text evidence="3">Belongs to the CENP-O/MCM21 family.</text>
</comment>
<sequence>MTEIVDLEQDIAALKSEVQALTKKRDELKSKPKLKPRSSSTSDPIVNEITDLITQFPQLNEILLSKPSVTESSRSTSNEEESDKKRKLDNEKIQAFQDAKKSKLNNENDDLPEHEWVLKNQRPVEHKMFDTSVADVLNTEMLSSPSKRRLILKNGQDEMEENKHLQKEYRLLENVFRIVGISFFDAVDPNDLESDMIGIRLDPFNQPSKVYYIILKKEAKNNREGLWTIIKHTIPKYINVTNTFGESKRETWRTMIKIENHDDIYLLAKEVYVKLLLLSPS</sequence>
<feature type="region of interest" description="Disordered" evidence="7">
    <location>
        <begin position="64"/>
        <end position="90"/>
    </location>
</feature>
<dbReference type="OMA" id="NHSFATI"/>
<evidence type="ECO:0000256" key="1">
    <source>
        <dbReference type="ARBA" id="ARBA00004123"/>
    </source>
</evidence>
<keyword evidence="5" id="KW-0539">Nucleus</keyword>